<keyword evidence="4" id="KW-1185">Reference proteome</keyword>
<keyword evidence="2" id="KW-1133">Transmembrane helix</keyword>
<keyword evidence="2" id="KW-0472">Membrane</keyword>
<proteinExistence type="predicted"/>
<evidence type="ECO:0000313" key="4">
    <source>
        <dbReference type="Proteomes" id="UP001521137"/>
    </source>
</evidence>
<accession>A0ABS9D418</accession>
<evidence type="ECO:0000256" key="2">
    <source>
        <dbReference type="SAM" id="Phobius"/>
    </source>
</evidence>
<feature type="coiled-coil region" evidence="1">
    <location>
        <begin position="104"/>
        <end position="131"/>
    </location>
</feature>
<feature type="transmembrane region" description="Helical" evidence="2">
    <location>
        <begin position="55"/>
        <end position="73"/>
    </location>
</feature>
<organism evidence="3 4">
    <name type="scientific">Paraglaciecola algarum</name>
    <dbReference type="NCBI Taxonomy" id="3050085"/>
    <lineage>
        <taxon>Bacteria</taxon>
        <taxon>Pseudomonadati</taxon>
        <taxon>Pseudomonadota</taxon>
        <taxon>Gammaproteobacteria</taxon>
        <taxon>Alteromonadales</taxon>
        <taxon>Alteromonadaceae</taxon>
        <taxon>Paraglaciecola</taxon>
    </lineage>
</organism>
<evidence type="ECO:0008006" key="5">
    <source>
        <dbReference type="Google" id="ProtNLM"/>
    </source>
</evidence>
<keyword evidence="2" id="KW-0812">Transmembrane</keyword>
<keyword evidence="1" id="KW-0175">Coiled coil</keyword>
<dbReference type="Proteomes" id="UP001521137">
    <property type="component" value="Unassembled WGS sequence"/>
</dbReference>
<sequence length="167" mass="19237">MSSRSFEQDLDKQLAKLGREKQPERDLWQGIDYALANEPNQHVETIRRPVLGNKLYLVAATVVMFAWMGWFSFNQQTEKLIGSELVAALSEQHEQQKNALLVSYEQQTALTENWQQQLEDLDQAADAVKAALKNEPNNIPLLKMLQNVHHQQISLIERVHAPKWSHI</sequence>
<name>A0ABS9D418_9ALTE</name>
<reference evidence="3 4" key="1">
    <citation type="submission" date="2022-01" db="EMBL/GenBank/DDBJ databases">
        <title>Paraglaciecola sp. G1-23.</title>
        <authorList>
            <person name="Jin M.S."/>
            <person name="Han D.M."/>
            <person name="Kim H.M."/>
            <person name="Jeon C.O."/>
        </authorList>
    </citation>
    <scope>NUCLEOTIDE SEQUENCE [LARGE SCALE GENOMIC DNA]</scope>
    <source>
        <strain evidence="3 4">G1-23</strain>
    </source>
</reference>
<evidence type="ECO:0000313" key="3">
    <source>
        <dbReference type="EMBL" id="MCF2947669.1"/>
    </source>
</evidence>
<evidence type="ECO:0000256" key="1">
    <source>
        <dbReference type="SAM" id="Coils"/>
    </source>
</evidence>
<dbReference type="EMBL" id="JAKGAS010000002">
    <property type="protein sequence ID" value="MCF2947669.1"/>
    <property type="molecule type" value="Genomic_DNA"/>
</dbReference>
<dbReference type="RefSeq" id="WP_235311186.1">
    <property type="nucleotide sequence ID" value="NZ_JAKGAS010000002.1"/>
</dbReference>
<protein>
    <recommendedName>
        <fullName evidence="5">Anti-sigma factor</fullName>
    </recommendedName>
</protein>
<comment type="caution">
    <text evidence="3">The sequence shown here is derived from an EMBL/GenBank/DDBJ whole genome shotgun (WGS) entry which is preliminary data.</text>
</comment>
<gene>
    <name evidence="3" type="ORF">L0668_06090</name>
</gene>